<organism evidence="5 6">
    <name type="scientific">Vanessa tameamea</name>
    <name type="common">Kamehameha butterfly</name>
    <dbReference type="NCBI Taxonomy" id="334116"/>
    <lineage>
        <taxon>Eukaryota</taxon>
        <taxon>Metazoa</taxon>
        <taxon>Ecdysozoa</taxon>
        <taxon>Arthropoda</taxon>
        <taxon>Hexapoda</taxon>
        <taxon>Insecta</taxon>
        <taxon>Pterygota</taxon>
        <taxon>Neoptera</taxon>
        <taxon>Endopterygota</taxon>
        <taxon>Lepidoptera</taxon>
        <taxon>Glossata</taxon>
        <taxon>Ditrysia</taxon>
        <taxon>Papilionoidea</taxon>
        <taxon>Nymphalidae</taxon>
        <taxon>Nymphalinae</taxon>
        <taxon>Vanessa</taxon>
    </lineage>
</organism>
<dbReference type="GeneID" id="113394054"/>
<evidence type="ECO:0000313" key="6">
    <source>
        <dbReference type="RefSeq" id="XP_026487010.2"/>
    </source>
</evidence>
<dbReference type="GO" id="GO:0005634">
    <property type="term" value="C:nucleus"/>
    <property type="evidence" value="ECO:0007669"/>
    <property type="project" value="TreeGrafter"/>
</dbReference>
<dbReference type="PANTHER" id="PTHR45640:SF26">
    <property type="entry name" value="RE23625P"/>
    <property type="match status" value="1"/>
</dbReference>
<gene>
    <name evidence="6" type="primary">LOC113394054</name>
</gene>
<feature type="region of interest" description="Disordered" evidence="3">
    <location>
        <begin position="139"/>
        <end position="212"/>
    </location>
</feature>
<dbReference type="GO" id="GO:0042026">
    <property type="term" value="P:protein refolding"/>
    <property type="evidence" value="ECO:0007669"/>
    <property type="project" value="TreeGrafter"/>
</dbReference>
<accession>A0A8B8HQW7</accession>
<proteinExistence type="inferred from homology"/>
<name>A0A8B8HQW7_VANTA</name>
<dbReference type="PANTHER" id="PTHR45640">
    <property type="entry name" value="HEAT SHOCK PROTEIN HSP-12.2-RELATED"/>
    <property type="match status" value="1"/>
</dbReference>
<dbReference type="PROSITE" id="PS01031">
    <property type="entry name" value="SHSP"/>
    <property type="match status" value="1"/>
</dbReference>
<dbReference type="AlphaFoldDB" id="A0A8B8HQW7"/>
<dbReference type="GO" id="GO:0005737">
    <property type="term" value="C:cytoplasm"/>
    <property type="evidence" value="ECO:0007669"/>
    <property type="project" value="TreeGrafter"/>
</dbReference>
<reference evidence="5" key="1">
    <citation type="submission" date="2025-05" db="UniProtKB">
        <authorList>
            <consortium name="RefSeq"/>
        </authorList>
    </citation>
    <scope>NUCLEOTIDE SEQUENCE [LARGE SCALE GENOMIC DNA]</scope>
</reference>
<feature type="domain" description="SHSP" evidence="4">
    <location>
        <begin position="38"/>
        <end position="147"/>
    </location>
</feature>
<reference evidence="6" key="2">
    <citation type="submission" date="2025-08" db="UniProtKB">
        <authorList>
            <consortium name="RefSeq"/>
        </authorList>
    </citation>
    <scope>IDENTIFICATION</scope>
    <source>
        <tissue evidence="6">Whole body</tissue>
    </source>
</reference>
<dbReference type="Proteomes" id="UP001652626">
    <property type="component" value="Chromosome 2"/>
</dbReference>
<dbReference type="PRINTS" id="PR00299">
    <property type="entry name" value="ACRYSTALLIN"/>
</dbReference>
<dbReference type="Gene3D" id="2.60.40.790">
    <property type="match status" value="1"/>
</dbReference>
<sequence>MSYLPFMSDFDRHHRMPFQYAMSFIPESLIDSIDQSHLEYFPSLSKFNRYRKPMKNRFEVHLDVEDYGPDDIKVKTIEGFVVVEGEHKEKRDEYGWVKRKFHRRCPLPEGYKTKVLLSQYSADGTLTITATLVKCNDENREVPEKKRQEGAEIPAKDDSELGDNENESEKKPIKSKPAKEIVVKIEVNKKISEQSTDAEKEQAEAVLEDDHE</sequence>
<dbReference type="InterPro" id="IPR008978">
    <property type="entry name" value="HSP20-like_chaperone"/>
</dbReference>
<dbReference type="OrthoDB" id="1431247at2759"/>
<evidence type="ECO:0000256" key="3">
    <source>
        <dbReference type="SAM" id="MobiDB-lite"/>
    </source>
</evidence>
<keyword evidence="5" id="KW-1185">Reference proteome</keyword>
<evidence type="ECO:0000256" key="2">
    <source>
        <dbReference type="RuleBase" id="RU003616"/>
    </source>
</evidence>
<comment type="similarity">
    <text evidence="1 2">Belongs to the small heat shock protein (HSP20) family.</text>
</comment>
<dbReference type="InterPro" id="IPR002068">
    <property type="entry name" value="A-crystallin/Hsp20_dom"/>
</dbReference>
<evidence type="ECO:0000313" key="5">
    <source>
        <dbReference type="Proteomes" id="UP001652626"/>
    </source>
</evidence>
<feature type="compositionally biased region" description="Basic and acidic residues" evidence="3">
    <location>
        <begin position="139"/>
        <end position="159"/>
    </location>
</feature>
<feature type="compositionally biased region" description="Basic and acidic residues" evidence="3">
    <location>
        <begin position="167"/>
        <end position="212"/>
    </location>
</feature>
<dbReference type="InterPro" id="IPR001436">
    <property type="entry name" value="Alpha-crystallin/sHSP_animal"/>
</dbReference>
<evidence type="ECO:0000259" key="4">
    <source>
        <dbReference type="PROSITE" id="PS01031"/>
    </source>
</evidence>
<dbReference type="Pfam" id="PF00011">
    <property type="entry name" value="HSP20"/>
    <property type="match status" value="1"/>
</dbReference>
<protein>
    <submittedName>
        <fullName evidence="6">Alpha-crystallin B chain-like</fullName>
    </submittedName>
</protein>
<dbReference type="GO" id="GO:0051082">
    <property type="term" value="F:unfolded protein binding"/>
    <property type="evidence" value="ECO:0007669"/>
    <property type="project" value="TreeGrafter"/>
</dbReference>
<dbReference type="RefSeq" id="XP_026487010.2">
    <property type="nucleotide sequence ID" value="XM_026631225.2"/>
</dbReference>
<dbReference type="GO" id="GO:0009408">
    <property type="term" value="P:response to heat"/>
    <property type="evidence" value="ECO:0007669"/>
    <property type="project" value="TreeGrafter"/>
</dbReference>
<evidence type="ECO:0000256" key="1">
    <source>
        <dbReference type="PROSITE-ProRule" id="PRU00285"/>
    </source>
</evidence>
<dbReference type="CDD" id="cd06526">
    <property type="entry name" value="metazoan_ACD"/>
    <property type="match status" value="1"/>
</dbReference>
<dbReference type="SUPFAM" id="SSF49764">
    <property type="entry name" value="HSP20-like chaperones"/>
    <property type="match status" value="1"/>
</dbReference>